<reference evidence="1 2" key="1">
    <citation type="submission" date="2016-10" db="EMBL/GenBank/DDBJ databases">
        <authorList>
            <person name="de Groot N.N."/>
        </authorList>
    </citation>
    <scope>NUCLEOTIDE SEQUENCE [LARGE SCALE GENOMIC DNA]</scope>
    <source>
        <strain evidence="1 2">DSM 25927</strain>
    </source>
</reference>
<dbReference type="Proteomes" id="UP000199233">
    <property type="component" value="Unassembled WGS sequence"/>
</dbReference>
<dbReference type="STRING" id="489703.SAMN04488038_10281"/>
<organism evidence="1 2">
    <name type="scientific">Solimonas aquatica</name>
    <dbReference type="NCBI Taxonomy" id="489703"/>
    <lineage>
        <taxon>Bacteria</taxon>
        <taxon>Pseudomonadati</taxon>
        <taxon>Pseudomonadota</taxon>
        <taxon>Gammaproteobacteria</taxon>
        <taxon>Nevskiales</taxon>
        <taxon>Nevskiaceae</taxon>
        <taxon>Solimonas</taxon>
    </lineage>
</organism>
<dbReference type="EMBL" id="FOFS01000002">
    <property type="protein sequence ID" value="SEP87937.1"/>
    <property type="molecule type" value="Genomic_DNA"/>
</dbReference>
<evidence type="ECO:0000313" key="2">
    <source>
        <dbReference type="Proteomes" id="UP000199233"/>
    </source>
</evidence>
<proteinExistence type="predicted"/>
<evidence type="ECO:0000313" key="1">
    <source>
        <dbReference type="EMBL" id="SEP87937.1"/>
    </source>
</evidence>
<keyword evidence="2" id="KW-1185">Reference proteome</keyword>
<accession>A0A1H9BGU3</accession>
<sequence length="181" mass="19937">MQMRAEVQIRSMIKALSEVVLPAVDAGNQLAQEQTRLTIGMLNLMAQQLPLQFRFDCDELARLLEFSRQLCEQTQGGPGCEAARAELAQGSEHAAEVLQRAAAGPSQVEQAVRELRRLSGVLIGVCSSAMNLEGQDRVARLVLAMSKAQLLRDRAWLLPQGWEPDPQALPPITELLRDTKP</sequence>
<gene>
    <name evidence="1" type="ORF">SAMN04488038_10281</name>
</gene>
<name>A0A1H9BGU3_9GAMM</name>
<protein>
    <submittedName>
        <fullName evidence="1">Uncharacterized protein</fullName>
    </submittedName>
</protein>
<dbReference type="AlphaFoldDB" id="A0A1H9BGU3"/>